<evidence type="ECO:0000259" key="2">
    <source>
        <dbReference type="Pfam" id="PF00437"/>
    </source>
</evidence>
<evidence type="ECO:0000313" key="3">
    <source>
        <dbReference type="EMBL" id="HII75321.1"/>
    </source>
</evidence>
<dbReference type="FunFam" id="3.40.50.300:FF:002252">
    <property type="entry name" value="Type IV secretion system protein"/>
    <property type="match status" value="1"/>
</dbReference>
<dbReference type="Pfam" id="PF00437">
    <property type="entry name" value="T2SSE"/>
    <property type="match status" value="1"/>
</dbReference>
<organism evidence="3 4">
    <name type="scientific">Sulfurisphaera tokodaii</name>
    <dbReference type="NCBI Taxonomy" id="111955"/>
    <lineage>
        <taxon>Archaea</taxon>
        <taxon>Thermoproteota</taxon>
        <taxon>Thermoprotei</taxon>
        <taxon>Sulfolobales</taxon>
        <taxon>Sulfolobaceae</taxon>
        <taxon>Sulfurisphaera</taxon>
    </lineage>
</organism>
<dbReference type="EMBL" id="DUJO01000059">
    <property type="protein sequence ID" value="HII75321.1"/>
    <property type="molecule type" value="Genomic_DNA"/>
</dbReference>
<dbReference type="Gene3D" id="3.30.450.370">
    <property type="match status" value="1"/>
</dbReference>
<evidence type="ECO:0000313" key="4">
    <source>
        <dbReference type="Proteomes" id="UP000646844"/>
    </source>
</evidence>
<dbReference type="GO" id="GO:0016887">
    <property type="term" value="F:ATP hydrolysis activity"/>
    <property type="evidence" value="ECO:0007669"/>
    <property type="project" value="InterPro"/>
</dbReference>
<dbReference type="Gene3D" id="1.10.390.40">
    <property type="match status" value="1"/>
</dbReference>
<dbReference type="Proteomes" id="UP000646844">
    <property type="component" value="Unassembled WGS sequence"/>
</dbReference>
<sequence>MSFVNDYIGNLKEKPILVDNPNSLKGSKSYNAIYKVDDNIYIHVQSLQSEDGYNQYTVIEPPRPKPEEMEEIEERFAKVIGDKDPPITIEEKEKFIIQKLEKILSKMKLSVAKEYVIYHFIRDKLYLGIIEPLIRDPYIEDISLPGLGHIYIVHKVFGPMRTSIKIEKEEELDDLIISLSEKTYRPVSHNRPIVDASLPDGSRVNFVYGIDVSRRGSNLTIRKFSKVPISITQLISFGTMSPLLAGYIWMMLDEGMNLFVCGETASGKTTTLNAITAFIPPNLKIITIEDTPELTVPHSNWVAEVTRETGGEGTIKLFDLLKAALRQRPNYILVGEIRDKEGNVAFQAMQTGHSVMATFHAANITTLIQRLTGYPIEVPKTYINNLNIALFQTALYDKKGNLIRRVIEVDEIIDVDPATNDVIYIPSFTYDATEDKIIFAGRGSSYLIENKIAIRRGVSRKNIGILYDELNLRAEFLRILVEKKIFNYFDVWEYILRARQLGLEEAVRYVKNI</sequence>
<dbReference type="PANTHER" id="PTHR30486">
    <property type="entry name" value="TWITCHING MOTILITY PROTEIN PILT"/>
    <property type="match status" value="1"/>
</dbReference>
<dbReference type="Gene3D" id="3.40.50.300">
    <property type="entry name" value="P-loop containing nucleotide triphosphate hydrolases"/>
    <property type="match status" value="1"/>
</dbReference>
<dbReference type="SUPFAM" id="SSF52540">
    <property type="entry name" value="P-loop containing nucleoside triphosphate hydrolases"/>
    <property type="match status" value="1"/>
</dbReference>
<proteinExistence type="inferred from homology"/>
<feature type="domain" description="Bacterial type II secretion system protein E" evidence="2">
    <location>
        <begin position="128"/>
        <end position="373"/>
    </location>
</feature>
<dbReference type="CDD" id="cd01130">
    <property type="entry name" value="VirB11-like_ATPase"/>
    <property type="match status" value="1"/>
</dbReference>
<dbReference type="InterPro" id="IPR050921">
    <property type="entry name" value="T4SS_GSP_E_ATPase"/>
</dbReference>
<dbReference type="OMA" id="RMGIPEN"/>
<comment type="similarity">
    <text evidence="1">Belongs to the GSP E family.</text>
</comment>
<reference evidence="3" key="1">
    <citation type="journal article" date="2020" name="bioRxiv">
        <title>A rank-normalized archaeal taxonomy based on genome phylogeny resolves widespread incomplete and uneven classifications.</title>
        <authorList>
            <person name="Rinke C."/>
            <person name="Chuvochina M."/>
            <person name="Mussig A.J."/>
            <person name="Chaumeil P.-A."/>
            <person name="Waite D.W."/>
            <person name="Whitman W.B."/>
            <person name="Parks D.H."/>
            <person name="Hugenholtz P."/>
        </authorList>
    </citation>
    <scope>NUCLEOTIDE SEQUENCE</scope>
    <source>
        <strain evidence="3">UBA8838</strain>
    </source>
</reference>
<gene>
    <name evidence="3" type="ORF">HA332_13375</name>
</gene>
<dbReference type="InterPro" id="IPR001482">
    <property type="entry name" value="T2SS/T4SS_dom"/>
</dbReference>
<dbReference type="InterPro" id="IPR027417">
    <property type="entry name" value="P-loop_NTPase"/>
</dbReference>
<dbReference type="AlphaFoldDB" id="A0A832WX99"/>
<name>A0A832WX99_9CREN</name>
<dbReference type="FunFam" id="3.30.450.370:FF:000001">
    <property type="entry name" value="Secretion system protein E"/>
    <property type="match status" value="1"/>
</dbReference>
<dbReference type="PANTHER" id="PTHR30486:SF14">
    <property type="entry name" value="FLAGELLA ACCESSORY PROTEIN I"/>
    <property type="match status" value="1"/>
</dbReference>
<dbReference type="GeneID" id="1460609"/>
<evidence type="ECO:0000256" key="1">
    <source>
        <dbReference type="ARBA" id="ARBA00006611"/>
    </source>
</evidence>
<comment type="caution">
    <text evidence="3">The sequence shown here is derived from an EMBL/GenBank/DDBJ whole genome shotgun (WGS) entry which is preliminary data.</text>
</comment>
<protein>
    <submittedName>
        <fullName evidence="3">Type II/IV secretion system ATPase subunit</fullName>
    </submittedName>
</protein>
<accession>A0A832WX99</accession>
<dbReference type="RefSeq" id="WP_010980611.1">
    <property type="nucleotide sequence ID" value="NZ_BAABQO010000015.1"/>
</dbReference>